<protein>
    <submittedName>
        <fullName evidence="2">XRE family transcriptional regulator</fullName>
    </submittedName>
</protein>
<organism evidence="2 3">
    <name type="scientific">Gryllotalpicola protaetiae</name>
    <dbReference type="NCBI Taxonomy" id="2419771"/>
    <lineage>
        <taxon>Bacteria</taxon>
        <taxon>Bacillati</taxon>
        <taxon>Actinomycetota</taxon>
        <taxon>Actinomycetes</taxon>
        <taxon>Micrococcales</taxon>
        <taxon>Microbacteriaceae</taxon>
        <taxon>Gryllotalpicola</taxon>
    </lineage>
</organism>
<dbReference type="PROSITE" id="PS50943">
    <property type="entry name" value="HTH_CROC1"/>
    <property type="match status" value="1"/>
</dbReference>
<reference evidence="2 3" key="1">
    <citation type="submission" date="2018-09" db="EMBL/GenBank/DDBJ databases">
        <title>Genome sequencing of strain 2DFW10M-5.</title>
        <authorList>
            <person name="Heo J."/>
            <person name="Kim S.-J."/>
            <person name="Kwon S.-W."/>
        </authorList>
    </citation>
    <scope>NUCLEOTIDE SEQUENCE [LARGE SCALE GENOMIC DNA]</scope>
    <source>
        <strain evidence="2 3">2DFW10M-5</strain>
    </source>
</reference>
<evidence type="ECO:0000259" key="1">
    <source>
        <dbReference type="PROSITE" id="PS50943"/>
    </source>
</evidence>
<gene>
    <name evidence="2" type="ORF">D7I44_07105</name>
</gene>
<sequence length="307" mass="34036">MTVGVCRHGASFREWGSATRLRGRAARRKTVIFIGVAHPPERRPARGRPHVSNELGDFLRARRADAALEPPARDGVGRRRNPGLRREEVAAAAGISVDYYTRLEQGRERHPSDAVVDALARVLRLTPDARAHLARLRGVSAAAARGERDDGSAVAERMSALVDAVRPNPAYVLDRLSNMVAANTEGLALYAGFGELPPEQRNTCRYLMTDPRAPRIFVEWEELARGAVAQLRAANAGRLDDPALRALIEELRGESPLFAEWWGGHLVERRRASIKHLRTAAGEVARRYEVLHLPEEELRMTIWLPGA</sequence>
<dbReference type="Gene3D" id="3.30.450.180">
    <property type="match status" value="1"/>
</dbReference>
<dbReference type="Pfam" id="PF13560">
    <property type="entry name" value="HTH_31"/>
    <property type="match status" value="1"/>
</dbReference>
<dbReference type="InterPro" id="IPR001387">
    <property type="entry name" value="Cro/C1-type_HTH"/>
</dbReference>
<dbReference type="InterPro" id="IPR041413">
    <property type="entry name" value="MLTR_LBD"/>
</dbReference>
<dbReference type="KEGG" id="gry:D7I44_07105"/>
<accession>A0A387BLS5</accession>
<dbReference type="Proteomes" id="UP000275069">
    <property type="component" value="Chromosome"/>
</dbReference>
<dbReference type="SMART" id="SM00530">
    <property type="entry name" value="HTH_XRE"/>
    <property type="match status" value="1"/>
</dbReference>
<evidence type="ECO:0000313" key="3">
    <source>
        <dbReference type="Proteomes" id="UP000275069"/>
    </source>
</evidence>
<dbReference type="GO" id="GO:0003677">
    <property type="term" value="F:DNA binding"/>
    <property type="evidence" value="ECO:0007669"/>
    <property type="project" value="InterPro"/>
</dbReference>
<feature type="domain" description="HTH cro/C1-type" evidence="1">
    <location>
        <begin position="79"/>
        <end position="130"/>
    </location>
</feature>
<dbReference type="PANTHER" id="PTHR35010:SF2">
    <property type="entry name" value="BLL4672 PROTEIN"/>
    <property type="match status" value="1"/>
</dbReference>
<proteinExistence type="predicted"/>
<dbReference type="InterPro" id="IPR010982">
    <property type="entry name" value="Lambda_DNA-bd_dom_sf"/>
</dbReference>
<dbReference type="Pfam" id="PF17765">
    <property type="entry name" value="MLTR_LBD"/>
    <property type="match status" value="1"/>
</dbReference>
<dbReference type="EMBL" id="CP032624">
    <property type="protein sequence ID" value="AYG03322.1"/>
    <property type="molecule type" value="Genomic_DNA"/>
</dbReference>
<dbReference type="Gene3D" id="1.10.260.40">
    <property type="entry name" value="lambda repressor-like DNA-binding domains"/>
    <property type="match status" value="1"/>
</dbReference>
<dbReference type="OrthoDB" id="3518652at2"/>
<keyword evidence="3" id="KW-1185">Reference proteome</keyword>
<dbReference type="CDD" id="cd00093">
    <property type="entry name" value="HTH_XRE"/>
    <property type="match status" value="1"/>
</dbReference>
<evidence type="ECO:0000313" key="2">
    <source>
        <dbReference type="EMBL" id="AYG03322.1"/>
    </source>
</evidence>
<name>A0A387BLS5_9MICO</name>
<dbReference type="AlphaFoldDB" id="A0A387BLS5"/>
<dbReference type="SUPFAM" id="SSF47413">
    <property type="entry name" value="lambda repressor-like DNA-binding domains"/>
    <property type="match status" value="1"/>
</dbReference>
<dbReference type="PANTHER" id="PTHR35010">
    <property type="entry name" value="BLL4672 PROTEIN-RELATED"/>
    <property type="match status" value="1"/>
</dbReference>